<evidence type="ECO:0000259" key="3">
    <source>
        <dbReference type="PROSITE" id="PS50181"/>
    </source>
</evidence>
<protein>
    <submittedName>
        <fullName evidence="4">F-box only protein 48 isoform X1</fullName>
    </submittedName>
</protein>
<dbReference type="InterPro" id="IPR036047">
    <property type="entry name" value="F-box-like_dom_sf"/>
</dbReference>
<dbReference type="AlphaFoldDB" id="A0AAD8GBE8"/>
<proteinExistence type="predicted"/>
<name>A0AAD8GBE8_ACIOX</name>
<evidence type="ECO:0000256" key="2">
    <source>
        <dbReference type="ARBA" id="ARBA00022737"/>
    </source>
</evidence>
<sequence length="168" mass="19658">MFTILNSGALELEMMKKIYKKNKNTWDFLEDSTNFSDVKNRRLGYDFVEILPPEISLQIFCQLDLKSLCNAAVTCQAWNHIIENCDQLWRNHCMTVRTICQKEIDGDRGVGYSWKVTLVRNYRKGYVKKQWLSGRYSNILSSTELPAKSMYPLDAETWGEILEAELER</sequence>
<dbReference type="PANTHER" id="PTHR44436">
    <property type="entry name" value="F-BOX/WD REPEAT-CONTAINING PROTEIN 2"/>
    <property type="match status" value="1"/>
</dbReference>
<keyword evidence="5" id="KW-1185">Reference proteome</keyword>
<accession>A0AAD8GBE8</accession>
<evidence type="ECO:0000256" key="1">
    <source>
        <dbReference type="ARBA" id="ARBA00022574"/>
    </source>
</evidence>
<dbReference type="InterPro" id="IPR001810">
    <property type="entry name" value="F-box_dom"/>
</dbReference>
<evidence type="ECO:0000313" key="4">
    <source>
        <dbReference type="EMBL" id="KAK1171301.1"/>
    </source>
</evidence>
<reference evidence="4" key="1">
    <citation type="submission" date="2022-02" db="EMBL/GenBank/DDBJ databases">
        <title>Atlantic sturgeon de novo genome assembly.</title>
        <authorList>
            <person name="Stock M."/>
            <person name="Klopp C."/>
            <person name="Guiguen Y."/>
            <person name="Cabau C."/>
            <person name="Parinello H."/>
            <person name="Santidrian Yebra-Pimentel E."/>
            <person name="Kuhl H."/>
            <person name="Dirks R.P."/>
            <person name="Guessner J."/>
            <person name="Wuertz S."/>
            <person name="Du K."/>
            <person name="Schartl M."/>
        </authorList>
    </citation>
    <scope>NUCLEOTIDE SEQUENCE</scope>
    <source>
        <strain evidence="4">STURGEONOMICS-FGT-2020</strain>
        <tissue evidence="4">Whole blood</tissue>
    </source>
</reference>
<comment type="caution">
    <text evidence="4">The sequence shown here is derived from an EMBL/GenBank/DDBJ whole genome shotgun (WGS) entry which is preliminary data.</text>
</comment>
<dbReference type="Pfam" id="PF12937">
    <property type="entry name" value="F-box-like"/>
    <property type="match status" value="1"/>
</dbReference>
<feature type="domain" description="F-box" evidence="3">
    <location>
        <begin position="45"/>
        <end position="92"/>
    </location>
</feature>
<keyword evidence="2" id="KW-0677">Repeat</keyword>
<organism evidence="4 5">
    <name type="scientific">Acipenser oxyrinchus oxyrinchus</name>
    <dbReference type="NCBI Taxonomy" id="40147"/>
    <lineage>
        <taxon>Eukaryota</taxon>
        <taxon>Metazoa</taxon>
        <taxon>Chordata</taxon>
        <taxon>Craniata</taxon>
        <taxon>Vertebrata</taxon>
        <taxon>Euteleostomi</taxon>
        <taxon>Actinopterygii</taxon>
        <taxon>Chondrostei</taxon>
        <taxon>Acipenseriformes</taxon>
        <taxon>Acipenseridae</taxon>
        <taxon>Acipenser</taxon>
    </lineage>
</organism>
<dbReference type="EMBL" id="JAGXEW010000005">
    <property type="protein sequence ID" value="KAK1171301.1"/>
    <property type="molecule type" value="Genomic_DNA"/>
</dbReference>
<dbReference type="InterPro" id="IPR042627">
    <property type="entry name" value="FBXW2"/>
</dbReference>
<evidence type="ECO:0000313" key="5">
    <source>
        <dbReference type="Proteomes" id="UP001230051"/>
    </source>
</evidence>
<dbReference type="SUPFAM" id="SSF81383">
    <property type="entry name" value="F-box domain"/>
    <property type="match status" value="1"/>
</dbReference>
<gene>
    <name evidence="4" type="primary">FBXO48</name>
    <name evidence="4" type="ORF">AOXY_G6066</name>
</gene>
<dbReference type="PROSITE" id="PS50181">
    <property type="entry name" value="FBOX"/>
    <property type="match status" value="1"/>
</dbReference>
<dbReference type="PANTHER" id="PTHR44436:SF1">
    <property type="entry name" value="F-BOX_WD REPEAT-CONTAINING PROTEIN 2"/>
    <property type="match status" value="1"/>
</dbReference>
<dbReference type="SMART" id="SM00256">
    <property type="entry name" value="FBOX"/>
    <property type="match status" value="1"/>
</dbReference>
<dbReference type="Gene3D" id="1.20.1280.50">
    <property type="match status" value="1"/>
</dbReference>
<keyword evidence="1" id="KW-0853">WD repeat</keyword>
<dbReference type="Proteomes" id="UP001230051">
    <property type="component" value="Unassembled WGS sequence"/>
</dbReference>